<evidence type="ECO:0000313" key="1">
    <source>
        <dbReference type="EMBL" id="MBA4601156.1"/>
    </source>
</evidence>
<dbReference type="InterPro" id="IPR015943">
    <property type="entry name" value="WD40/YVTN_repeat-like_dom_sf"/>
</dbReference>
<evidence type="ECO:0000313" key="2">
    <source>
        <dbReference type="Proteomes" id="UP000538292"/>
    </source>
</evidence>
<organism evidence="1 2">
    <name type="scientific">Thermoactinomyces mirandus</name>
    <dbReference type="NCBI Taxonomy" id="2756294"/>
    <lineage>
        <taxon>Bacteria</taxon>
        <taxon>Bacillati</taxon>
        <taxon>Bacillota</taxon>
        <taxon>Bacilli</taxon>
        <taxon>Bacillales</taxon>
        <taxon>Thermoactinomycetaceae</taxon>
        <taxon>Thermoactinomyces</taxon>
    </lineage>
</organism>
<protein>
    <recommendedName>
        <fullName evidence="3">Lipoprotein</fullName>
    </recommendedName>
</protein>
<dbReference type="Gene3D" id="2.130.10.10">
    <property type="entry name" value="YVTN repeat-like/Quinoprotein amine dehydrogenase"/>
    <property type="match status" value="1"/>
</dbReference>
<dbReference type="EMBL" id="JACEOL010000006">
    <property type="protein sequence ID" value="MBA4601156.1"/>
    <property type="molecule type" value="Genomic_DNA"/>
</dbReference>
<dbReference type="PROSITE" id="PS51257">
    <property type="entry name" value="PROKAR_LIPOPROTEIN"/>
    <property type="match status" value="1"/>
</dbReference>
<gene>
    <name evidence="1" type="ORF">H2C83_02205</name>
</gene>
<dbReference type="SUPFAM" id="SSF50969">
    <property type="entry name" value="YVTN repeat-like/Quinoprotein amine dehydrogenase"/>
    <property type="match status" value="1"/>
</dbReference>
<keyword evidence="2" id="KW-1185">Reference proteome</keyword>
<evidence type="ECO:0008006" key="3">
    <source>
        <dbReference type="Google" id="ProtNLM"/>
    </source>
</evidence>
<dbReference type="RefSeq" id="WP_181737335.1">
    <property type="nucleotide sequence ID" value="NZ_JACEOL010000006.1"/>
</dbReference>
<sequence>MKKDFFIIASLLFLSSCTVGEMEIQQAHMGVIYTDSLREDSQFVLLDNHGRIMDSHKIKEKGIFQIAEKGDGNLLLPVTFGERLVHISSDGDITMEKTPIYPLYTREKGKIRMTTYNTHLNYGTLEIRQGNKKKSVRLDGFLRIVDFDSRHVYVFATVIQEKRPVLYVIDRETGTRIRDLNLEIDLANDLEITEKYILVSSVAEGNNKIAVISKKDWQQRYISLPCSQPEFIYRNGGKIYITHRTQGEITVLDENTFKVLQVSRLPQSIFKARLLKDKLYVLSQADGKKTAGIIGIYDIHTWKQEKRILLPKIRNTLVQDLTVIQ</sequence>
<dbReference type="Proteomes" id="UP000538292">
    <property type="component" value="Unassembled WGS sequence"/>
</dbReference>
<proteinExistence type="predicted"/>
<dbReference type="AlphaFoldDB" id="A0A7W1XQ60"/>
<name>A0A7W1XQ60_9BACL</name>
<accession>A0A7W1XQ60</accession>
<comment type="caution">
    <text evidence="1">The sequence shown here is derived from an EMBL/GenBank/DDBJ whole genome shotgun (WGS) entry which is preliminary data.</text>
</comment>
<dbReference type="InterPro" id="IPR011044">
    <property type="entry name" value="Quino_amine_DH_bsu"/>
</dbReference>
<reference evidence="1 2" key="1">
    <citation type="submission" date="2020-07" db="EMBL/GenBank/DDBJ databases">
        <title>Thermoactinomyces phylogeny.</title>
        <authorList>
            <person name="Dunlap C."/>
        </authorList>
    </citation>
    <scope>NUCLEOTIDE SEQUENCE [LARGE SCALE GENOMIC DNA]</scope>
    <source>
        <strain evidence="1 2">AMNI-1</strain>
    </source>
</reference>